<evidence type="ECO:0000259" key="2">
    <source>
        <dbReference type="PROSITE" id="PS50020"/>
    </source>
</evidence>
<feature type="compositionally biased region" description="Polar residues" evidence="1">
    <location>
        <begin position="60"/>
        <end position="75"/>
    </location>
</feature>
<evidence type="ECO:0000313" key="7">
    <source>
        <dbReference type="Proteomes" id="UP000663829"/>
    </source>
</evidence>
<feature type="compositionally biased region" description="Basic and acidic residues" evidence="1">
    <location>
        <begin position="89"/>
        <end position="107"/>
    </location>
</feature>
<protein>
    <recommendedName>
        <fullName evidence="2">WW domain-containing protein</fullName>
    </recommendedName>
</protein>
<dbReference type="SMART" id="SM00456">
    <property type="entry name" value="WW"/>
    <property type="match status" value="1"/>
</dbReference>
<dbReference type="Proteomes" id="UP000681722">
    <property type="component" value="Unassembled WGS sequence"/>
</dbReference>
<dbReference type="AlphaFoldDB" id="A0A813RWT5"/>
<dbReference type="EMBL" id="CAJNOK010000024">
    <property type="protein sequence ID" value="CAF0723437.1"/>
    <property type="molecule type" value="Genomic_DNA"/>
</dbReference>
<feature type="region of interest" description="Disordered" evidence="1">
    <location>
        <begin position="318"/>
        <end position="399"/>
    </location>
</feature>
<accession>A0A813RWT5</accession>
<dbReference type="Gene3D" id="2.20.70.10">
    <property type="match status" value="1"/>
</dbReference>
<dbReference type="SUPFAM" id="SSF51045">
    <property type="entry name" value="WW domain"/>
    <property type="match status" value="1"/>
</dbReference>
<reference evidence="4" key="1">
    <citation type="submission" date="2021-02" db="EMBL/GenBank/DDBJ databases">
        <authorList>
            <person name="Nowell W R."/>
        </authorList>
    </citation>
    <scope>NUCLEOTIDE SEQUENCE</scope>
</reference>
<dbReference type="CDD" id="cd00201">
    <property type="entry name" value="WW"/>
    <property type="match status" value="1"/>
</dbReference>
<sequence>MPSNSNRKRYRRSSLPITDQKSIHSCSSPSRTISSTHILYSPLQSINSSSRQHGRKSSHTKNCSSTPRQISNTSQQDKHKNGSRRRHDFKQPEDSRPCLNHSRDPPYRRHYRSSAYHQCQRRRLSSHSSSYSIPPLSNERTTSQRIDLNRLASYSPGRHNFYARKDDYRPLQHRDSSLLESYNRSRFSSRTTMYCAWERHRSRNGRIYYYNTETDRSQWEKPAKWNSQGCRKHRYSIASDNDDLFYALAENRQVEQQEHVLLRRKVQQKENLCCKPALAGCHIFRSSFEEQRRRYEELFRHRSTDCSAHPYYYSPNHLSPYNVELHPPSPDTDKEKREKKKKKKKKHRKHKKRHRQSSKSLQPSTTASSISVRVLTENSAQTSPTSQPTGAIKRQIEGPRSSSLLNDHITCEAIQYYAAFFKQQQKLLQNEQLQQRHSNTEQLGRLIGGTPTSDKQILITLNQTPILMPNFISSPQMSLKRKYETIKQENQQKDKYEHFTMKLISTSETAKLTISNSSRSTSQLPPPPPPSSLAMIDSATNFEGLKLNLAECKSLLIKPSISPSSTVVMMMPPLTSQDIIDSIQDDVEQPSPTISQQTSTSPTQTNNLSTDIKKYYRAELIEHLLNWPSTPLEKDALRISNDYYRYSTSLATLRTDLFLNKLKYQWGEIQSCKYRGILKYCNLVMNELQKVDNQTTSTIEQNTTKNSLNSGVQLTINTNNTVF</sequence>
<evidence type="ECO:0000313" key="3">
    <source>
        <dbReference type="EMBL" id="CAF0723437.1"/>
    </source>
</evidence>
<evidence type="ECO:0000313" key="4">
    <source>
        <dbReference type="EMBL" id="CAF0787129.1"/>
    </source>
</evidence>
<organism evidence="4 7">
    <name type="scientific">Didymodactylos carnosus</name>
    <dbReference type="NCBI Taxonomy" id="1234261"/>
    <lineage>
        <taxon>Eukaryota</taxon>
        <taxon>Metazoa</taxon>
        <taxon>Spiralia</taxon>
        <taxon>Gnathifera</taxon>
        <taxon>Rotifera</taxon>
        <taxon>Eurotatoria</taxon>
        <taxon>Bdelloidea</taxon>
        <taxon>Philodinida</taxon>
        <taxon>Philodinidae</taxon>
        <taxon>Didymodactylos</taxon>
    </lineage>
</organism>
<dbReference type="PROSITE" id="PS01159">
    <property type="entry name" value="WW_DOMAIN_1"/>
    <property type="match status" value="1"/>
</dbReference>
<dbReference type="PROSITE" id="PS50020">
    <property type="entry name" value="WW_DOMAIN_2"/>
    <property type="match status" value="1"/>
</dbReference>
<feature type="region of interest" description="Disordered" evidence="1">
    <location>
        <begin position="46"/>
        <end position="142"/>
    </location>
</feature>
<feature type="region of interest" description="Disordered" evidence="1">
    <location>
        <begin position="588"/>
        <end position="608"/>
    </location>
</feature>
<feature type="region of interest" description="Disordered" evidence="1">
    <location>
        <begin position="1"/>
        <end position="32"/>
    </location>
</feature>
<dbReference type="Proteomes" id="UP000677228">
    <property type="component" value="Unassembled WGS sequence"/>
</dbReference>
<dbReference type="EMBL" id="CAJNOQ010000319">
    <property type="protein sequence ID" value="CAF0787129.1"/>
    <property type="molecule type" value="Genomic_DNA"/>
</dbReference>
<evidence type="ECO:0000313" key="6">
    <source>
        <dbReference type="EMBL" id="CAF3571086.1"/>
    </source>
</evidence>
<feature type="region of interest" description="Disordered" evidence="1">
    <location>
        <begin position="514"/>
        <end position="533"/>
    </location>
</feature>
<dbReference type="OrthoDB" id="10058580at2759"/>
<gene>
    <name evidence="4" type="ORF">GPM918_LOCUS2798</name>
    <name evidence="3" type="ORF">OVA965_LOCUS226</name>
    <name evidence="6" type="ORF">SRO942_LOCUS2798</name>
    <name evidence="5" type="ORF">TMI583_LOCUS226</name>
</gene>
<dbReference type="Proteomes" id="UP000682733">
    <property type="component" value="Unassembled WGS sequence"/>
</dbReference>
<dbReference type="EMBL" id="CAJOBA010000024">
    <property type="protein sequence ID" value="CAF3495693.1"/>
    <property type="molecule type" value="Genomic_DNA"/>
</dbReference>
<feature type="compositionally biased region" description="Low complexity" evidence="1">
    <location>
        <begin position="126"/>
        <end position="137"/>
    </location>
</feature>
<feature type="compositionally biased region" description="Basic residues" evidence="1">
    <location>
        <begin position="337"/>
        <end position="357"/>
    </location>
</feature>
<feature type="compositionally biased region" description="Low complexity" evidence="1">
    <location>
        <begin position="589"/>
        <end position="605"/>
    </location>
</feature>
<dbReference type="Pfam" id="PF00397">
    <property type="entry name" value="WW"/>
    <property type="match status" value="1"/>
</dbReference>
<comment type="caution">
    <text evidence="4">The sequence shown here is derived from an EMBL/GenBank/DDBJ whole genome shotgun (WGS) entry which is preliminary data.</text>
</comment>
<name>A0A813RWT5_9BILA</name>
<evidence type="ECO:0000313" key="5">
    <source>
        <dbReference type="EMBL" id="CAF3495693.1"/>
    </source>
</evidence>
<evidence type="ECO:0000256" key="1">
    <source>
        <dbReference type="SAM" id="MobiDB-lite"/>
    </source>
</evidence>
<dbReference type="Proteomes" id="UP000663829">
    <property type="component" value="Unassembled WGS sequence"/>
</dbReference>
<proteinExistence type="predicted"/>
<feature type="compositionally biased region" description="Polar residues" evidence="1">
    <location>
        <begin position="358"/>
        <end position="389"/>
    </location>
</feature>
<dbReference type="InterPro" id="IPR036020">
    <property type="entry name" value="WW_dom_sf"/>
</dbReference>
<feature type="domain" description="WW" evidence="2">
    <location>
        <begin position="191"/>
        <end position="224"/>
    </location>
</feature>
<dbReference type="InterPro" id="IPR001202">
    <property type="entry name" value="WW_dom"/>
</dbReference>
<feature type="compositionally biased region" description="Basic residues" evidence="1">
    <location>
        <begin position="1"/>
        <end position="12"/>
    </location>
</feature>
<feature type="compositionally biased region" description="Low complexity" evidence="1">
    <location>
        <begin position="23"/>
        <end position="32"/>
    </location>
</feature>
<dbReference type="EMBL" id="CAJOBC010000319">
    <property type="protein sequence ID" value="CAF3571086.1"/>
    <property type="molecule type" value="Genomic_DNA"/>
</dbReference>
<keyword evidence="7" id="KW-1185">Reference proteome</keyword>